<evidence type="ECO:0000259" key="4">
    <source>
        <dbReference type="PROSITE" id="PS01124"/>
    </source>
</evidence>
<evidence type="ECO:0000256" key="1">
    <source>
        <dbReference type="ARBA" id="ARBA00023015"/>
    </source>
</evidence>
<dbReference type="Pfam" id="PF12833">
    <property type="entry name" value="HTH_18"/>
    <property type="match status" value="1"/>
</dbReference>
<evidence type="ECO:0000313" key="6">
    <source>
        <dbReference type="Proteomes" id="UP000466514"/>
    </source>
</evidence>
<dbReference type="AlphaFoldDB" id="A0A7I7M8Y4"/>
<evidence type="ECO:0000256" key="3">
    <source>
        <dbReference type="ARBA" id="ARBA00023163"/>
    </source>
</evidence>
<keyword evidence="3" id="KW-0804">Transcription</keyword>
<dbReference type="Proteomes" id="UP000466514">
    <property type="component" value="Chromosome"/>
</dbReference>
<evidence type="ECO:0000313" key="5">
    <source>
        <dbReference type="EMBL" id="BBX68654.1"/>
    </source>
</evidence>
<protein>
    <submittedName>
        <fullName evidence="5">AraC family transcriptional regulator</fullName>
    </submittedName>
</protein>
<dbReference type="PROSITE" id="PS01124">
    <property type="entry name" value="HTH_ARAC_FAMILY_2"/>
    <property type="match status" value="1"/>
</dbReference>
<dbReference type="InterPro" id="IPR018060">
    <property type="entry name" value="HTH_AraC"/>
</dbReference>
<dbReference type="SMART" id="SM00342">
    <property type="entry name" value="HTH_ARAC"/>
    <property type="match status" value="1"/>
</dbReference>
<dbReference type="Pfam" id="PF12852">
    <property type="entry name" value="Cupin_6"/>
    <property type="match status" value="1"/>
</dbReference>
<proteinExistence type="predicted"/>
<name>A0A7I7M8Y4_9MYCO</name>
<keyword evidence="1" id="KW-0805">Transcription regulation</keyword>
<accession>A0A7I7M8Y4</accession>
<dbReference type="EMBL" id="AP022574">
    <property type="protein sequence ID" value="BBX68654.1"/>
    <property type="molecule type" value="Genomic_DNA"/>
</dbReference>
<reference evidence="5 6" key="1">
    <citation type="journal article" date="2019" name="Emerg. Microbes Infect.">
        <title>Comprehensive subspecies identification of 175 nontuberculous mycobacteria species based on 7547 genomic profiles.</title>
        <authorList>
            <person name="Matsumoto Y."/>
            <person name="Kinjo T."/>
            <person name="Motooka D."/>
            <person name="Nabeya D."/>
            <person name="Jung N."/>
            <person name="Uechi K."/>
            <person name="Horii T."/>
            <person name="Iida T."/>
            <person name="Fujita J."/>
            <person name="Nakamura S."/>
        </authorList>
    </citation>
    <scope>NUCLEOTIDE SEQUENCE [LARGE SCALE GENOMIC DNA]</scope>
    <source>
        <strain evidence="5 6">JCM 13323</strain>
    </source>
</reference>
<dbReference type="InterPro" id="IPR009057">
    <property type="entry name" value="Homeodomain-like_sf"/>
</dbReference>
<sequence length="328" mass="35879">MTGLGPTHPAPLRDALERLRLDGAIFFRAELTEGWSFASPLTEITKLLRPGADRMILFHIVAAGRCWISLIDGEKHWAAAGDVIVLPYGDDYLMGGCTPADTVSLLTLMSGPPPWTTMPVLSHGSGGERTDLVCGHLHSDDPLFDPALRALPPVFVVRVPEGPAGRWVASSINYALAVTTDSLPAPPSSTKLPELLLTEVLRLHLATAPMAEHGWIAALHDDVLAPAMARMHTAPEHKWSVAELAGTVGVSRSVLDQRFRDVLGRSPIRYLTEWRMHLADDLLSTTQLSIAAIARRIGYESEEAFSRAFRRSHDSPPGVWRTSQRRSM</sequence>
<dbReference type="RefSeq" id="WP_163728197.1">
    <property type="nucleotide sequence ID" value="NZ_JACKSQ010000102.1"/>
</dbReference>
<keyword evidence="6" id="KW-1185">Reference proteome</keyword>
<gene>
    <name evidence="5" type="ORF">MPSYJ_21150</name>
</gene>
<dbReference type="InterPro" id="IPR050204">
    <property type="entry name" value="AraC_XylS_family_regulators"/>
</dbReference>
<feature type="domain" description="HTH araC/xylS-type" evidence="4">
    <location>
        <begin position="225"/>
        <end position="323"/>
    </location>
</feature>
<evidence type="ECO:0000256" key="2">
    <source>
        <dbReference type="ARBA" id="ARBA00023125"/>
    </source>
</evidence>
<dbReference type="KEGG" id="mpsc:MPSYJ_21150"/>
<dbReference type="InterPro" id="IPR032783">
    <property type="entry name" value="AraC_lig"/>
</dbReference>
<keyword evidence="2" id="KW-0238">DNA-binding</keyword>
<dbReference type="SUPFAM" id="SSF46689">
    <property type="entry name" value="Homeodomain-like"/>
    <property type="match status" value="2"/>
</dbReference>
<organism evidence="5 6">
    <name type="scientific">Mycolicibacterium psychrotolerans</name>
    <dbReference type="NCBI Taxonomy" id="216929"/>
    <lineage>
        <taxon>Bacteria</taxon>
        <taxon>Bacillati</taxon>
        <taxon>Actinomycetota</taxon>
        <taxon>Actinomycetes</taxon>
        <taxon>Mycobacteriales</taxon>
        <taxon>Mycobacteriaceae</taxon>
        <taxon>Mycolicibacterium</taxon>
    </lineage>
</organism>
<dbReference type="GO" id="GO:0043565">
    <property type="term" value="F:sequence-specific DNA binding"/>
    <property type="evidence" value="ECO:0007669"/>
    <property type="project" value="InterPro"/>
</dbReference>
<dbReference type="PANTHER" id="PTHR46796">
    <property type="entry name" value="HTH-TYPE TRANSCRIPTIONAL ACTIVATOR RHAS-RELATED"/>
    <property type="match status" value="1"/>
</dbReference>
<dbReference type="Gene3D" id="1.10.10.60">
    <property type="entry name" value="Homeodomain-like"/>
    <property type="match status" value="2"/>
</dbReference>
<dbReference type="PANTHER" id="PTHR46796:SF7">
    <property type="entry name" value="ARAC FAMILY TRANSCRIPTIONAL REGULATOR"/>
    <property type="match status" value="1"/>
</dbReference>
<dbReference type="GO" id="GO:0003700">
    <property type="term" value="F:DNA-binding transcription factor activity"/>
    <property type="evidence" value="ECO:0007669"/>
    <property type="project" value="InterPro"/>
</dbReference>